<dbReference type="PIRSF" id="PIRSF037226">
    <property type="entry name" value="Amidohydrolase_ACY1L2_prd"/>
    <property type="match status" value="1"/>
</dbReference>
<dbReference type="Pfam" id="PF07687">
    <property type="entry name" value="M20_dimer"/>
    <property type="match status" value="1"/>
</dbReference>
<organism evidence="2">
    <name type="scientific">freshwater metagenome</name>
    <dbReference type="NCBI Taxonomy" id="449393"/>
    <lineage>
        <taxon>unclassified sequences</taxon>
        <taxon>metagenomes</taxon>
        <taxon>ecological metagenomes</taxon>
    </lineage>
</organism>
<feature type="domain" description="Peptidase M20 dimerisation" evidence="1">
    <location>
        <begin position="177"/>
        <end position="262"/>
    </location>
</feature>
<gene>
    <name evidence="2" type="ORF">GM51_18905</name>
</gene>
<accession>A0A094PRP6</accession>
<dbReference type="Pfam" id="PF01546">
    <property type="entry name" value="Peptidase_M20"/>
    <property type="match status" value="1"/>
</dbReference>
<dbReference type="FunFam" id="3.30.70.360:FF:000004">
    <property type="entry name" value="Peptidase M20 domain-containing protein 2"/>
    <property type="match status" value="1"/>
</dbReference>
<proteinExistence type="predicted"/>
<dbReference type="GO" id="GO:0016805">
    <property type="term" value="F:dipeptidase activity"/>
    <property type="evidence" value="ECO:0007669"/>
    <property type="project" value="InterPro"/>
</dbReference>
<dbReference type="PANTHER" id="PTHR30575:SF0">
    <property type="entry name" value="XAA-ARG DIPEPTIDASE"/>
    <property type="match status" value="1"/>
</dbReference>
<dbReference type="InterPro" id="IPR011650">
    <property type="entry name" value="Peptidase_M20_dimer"/>
</dbReference>
<sequence>MSTTQLRESLKQRACERIDALKNDLVGISHDIHAHPEENFEEHYAHKRLTDAIGDNKLDVTRKAYDIDTAFNVAVGSKGATVAVLCEYDALPGIGHACGHNIIAAAGLGAGLVLAGLAEEAGGRLRLMGTPAEEGGGGKIEMARKGAFVGVDAAMMVHPADRELARMNAIAIQHCLVKYTGEAAHAAVSPHLGRNALDAAVLGYMNIAALRQHILPTERIHGIFLKGGEKPNIVPRETEMDWYVRSNTIETLQPLKERVAGCLHGGAHAAGCHVDLQWQPNPFADIVDNIPLLAAYVSNSAQFGRMLTTEYMAGTGGGSTDMGNISYLTPSIHPMIAVAPEGVSLHTPEFADYATNEDATRAILDGAKIMAMTAIDVWTNDALAAEMKAAFGDGFVPEGVL</sequence>
<dbReference type="PANTHER" id="PTHR30575">
    <property type="entry name" value="PEPTIDASE M20"/>
    <property type="match status" value="1"/>
</dbReference>
<dbReference type="InterPro" id="IPR036264">
    <property type="entry name" value="Bact_exopeptidase_dim_dom"/>
</dbReference>
<reference evidence="2" key="1">
    <citation type="submission" date="2014-06" db="EMBL/GenBank/DDBJ databases">
        <title>Key roles for freshwater Actinobacteria revealed by deep metagenomic sequencing.</title>
        <authorList>
            <person name="Ghai R."/>
            <person name="Mizuno C.M."/>
            <person name="Picazo A."/>
            <person name="Camacho A."/>
            <person name="Rodriguez-Valera F."/>
        </authorList>
    </citation>
    <scope>NUCLEOTIDE SEQUENCE</scope>
</reference>
<dbReference type="AlphaFoldDB" id="A0A094PRP6"/>
<protein>
    <recommendedName>
        <fullName evidence="1">Peptidase M20 dimerisation domain-containing protein</fullName>
    </recommendedName>
</protein>
<dbReference type="Gene3D" id="3.30.70.360">
    <property type="match status" value="1"/>
</dbReference>
<comment type="caution">
    <text evidence="2">The sequence shown here is derived from an EMBL/GenBank/DDBJ whole genome shotgun (WGS) entry which is preliminary data.</text>
</comment>
<dbReference type="Gene3D" id="3.40.630.10">
    <property type="entry name" value="Zn peptidases"/>
    <property type="match status" value="1"/>
</dbReference>
<dbReference type="InterPro" id="IPR052030">
    <property type="entry name" value="Peptidase_M20/M20A_hydrolases"/>
</dbReference>
<name>A0A094PRP6_9ZZZZ</name>
<evidence type="ECO:0000259" key="1">
    <source>
        <dbReference type="Pfam" id="PF07687"/>
    </source>
</evidence>
<dbReference type="NCBIfam" id="TIGR01891">
    <property type="entry name" value="amidohydrolases"/>
    <property type="match status" value="1"/>
</dbReference>
<dbReference type="InterPro" id="IPR002933">
    <property type="entry name" value="Peptidase_M20"/>
</dbReference>
<evidence type="ECO:0000313" key="2">
    <source>
        <dbReference type="EMBL" id="KGA13767.1"/>
    </source>
</evidence>
<dbReference type="SUPFAM" id="SSF53187">
    <property type="entry name" value="Zn-dependent exopeptidases"/>
    <property type="match status" value="1"/>
</dbReference>
<dbReference type="InterPro" id="IPR017439">
    <property type="entry name" value="Amidohydrolase"/>
</dbReference>
<dbReference type="SUPFAM" id="SSF55031">
    <property type="entry name" value="Bacterial exopeptidase dimerisation domain"/>
    <property type="match status" value="1"/>
</dbReference>
<dbReference type="CDD" id="cd05672">
    <property type="entry name" value="M20_ACY1L2-like"/>
    <property type="match status" value="1"/>
</dbReference>
<dbReference type="InterPro" id="IPR017144">
    <property type="entry name" value="Xaa-Arg_dipeptidase"/>
</dbReference>
<dbReference type="EMBL" id="JNSL01000173">
    <property type="protein sequence ID" value="KGA13767.1"/>
    <property type="molecule type" value="Genomic_DNA"/>
</dbReference>